<dbReference type="GO" id="GO:0005524">
    <property type="term" value="F:ATP binding"/>
    <property type="evidence" value="ECO:0007669"/>
    <property type="project" value="UniProtKB-KW"/>
</dbReference>
<evidence type="ECO:0000256" key="4">
    <source>
        <dbReference type="ARBA" id="ARBA00023172"/>
    </source>
</evidence>
<dbReference type="KEGG" id="vg:18559938"/>
<proteinExistence type="inferred from homology"/>
<dbReference type="PANTHER" id="PTHR45900:SF1">
    <property type="entry name" value="MITOCHONDRIAL DNA REPAIR PROTEIN RECA HOMOLOG-RELATED"/>
    <property type="match status" value="1"/>
</dbReference>
<dbReference type="GO" id="GO:0140664">
    <property type="term" value="F:ATP-dependent DNA damage sensor activity"/>
    <property type="evidence" value="ECO:0007669"/>
    <property type="project" value="InterPro"/>
</dbReference>
<dbReference type="SUPFAM" id="SSF52540">
    <property type="entry name" value="P-loop containing nucleoside triphosphate hydrolases"/>
    <property type="match status" value="1"/>
</dbReference>
<dbReference type="Pfam" id="PF21134">
    <property type="entry name" value="T4_UVSX_C"/>
    <property type="match status" value="1"/>
</dbReference>
<evidence type="ECO:0000313" key="7">
    <source>
        <dbReference type="Proteomes" id="UP000008726"/>
    </source>
</evidence>
<evidence type="ECO:0000313" key="6">
    <source>
        <dbReference type="EMBL" id="ADQ52733.1"/>
    </source>
</evidence>
<dbReference type="GO" id="GO:0003697">
    <property type="term" value="F:single-stranded DNA binding"/>
    <property type="evidence" value="ECO:0007669"/>
    <property type="project" value="InterPro"/>
</dbReference>
<protein>
    <submittedName>
        <fullName evidence="6">UvsX RecA-like recombination protein</fullName>
    </submittedName>
</protein>
<gene>
    <name evidence="6" type="primary">uvsX</name>
    <name evidence="6" type="ORF">PX29p014</name>
</gene>
<feature type="domain" description="RecA family profile 1" evidence="5">
    <location>
        <begin position="40"/>
        <end position="208"/>
    </location>
</feature>
<dbReference type="GO" id="GO:0006281">
    <property type="term" value="P:DNA repair"/>
    <property type="evidence" value="ECO:0007669"/>
    <property type="project" value="InterPro"/>
</dbReference>
<dbReference type="EMBL" id="GU396103">
    <property type="protein sequence ID" value="ADQ52733.1"/>
    <property type="molecule type" value="Genomic_DNA"/>
</dbReference>
<keyword evidence="7" id="KW-1185">Reference proteome</keyword>
<dbReference type="PROSITE" id="PS50162">
    <property type="entry name" value="RECA_2"/>
    <property type="match status" value="1"/>
</dbReference>
<evidence type="ECO:0000256" key="3">
    <source>
        <dbReference type="ARBA" id="ARBA00022840"/>
    </source>
</evidence>
<dbReference type="GO" id="GO:0006310">
    <property type="term" value="P:DNA recombination"/>
    <property type="evidence" value="ECO:0007669"/>
    <property type="project" value="UniProtKB-KW"/>
</dbReference>
<dbReference type="RefSeq" id="YP_009011443.1">
    <property type="nucleotide sequence ID" value="NC_023688.1"/>
</dbReference>
<dbReference type="InterPro" id="IPR049047">
    <property type="entry name" value="T4_UVSX-like_C"/>
</dbReference>
<evidence type="ECO:0000256" key="2">
    <source>
        <dbReference type="ARBA" id="ARBA00022741"/>
    </source>
</evidence>
<dbReference type="GeneID" id="18559938"/>
<dbReference type="Gene3D" id="3.40.50.300">
    <property type="entry name" value="P-loop containing nucleotide triphosphate hydrolases"/>
    <property type="match status" value="1"/>
</dbReference>
<dbReference type="Proteomes" id="UP000008726">
    <property type="component" value="Segment"/>
</dbReference>
<reference evidence="6 7" key="1">
    <citation type="journal article" date="2010" name="Virol. J.">
        <title>Genomes of the T4-related bacteriophages as windows on microbial genome evolution.</title>
        <authorList>
            <person name="Petrov V.M."/>
            <person name="Ratnayaka S."/>
            <person name="Nolan J.M."/>
            <person name="Miller E.S."/>
            <person name="Karam J.D."/>
        </authorList>
    </citation>
    <scope>NUCLEOTIDE SEQUENCE [LARGE SCALE GENOMIC DNA]</scope>
</reference>
<dbReference type="Pfam" id="PF00154">
    <property type="entry name" value="RecA_N"/>
    <property type="match status" value="1"/>
</dbReference>
<accession>E5DPU7</accession>
<keyword evidence="4" id="KW-0233">DNA recombination</keyword>
<keyword evidence="2" id="KW-0547">Nucleotide-binding</keyword>
<dbReference type="InterPro" id="IPR013765">
    <property type="entry name" value="DNA_recomb/repair_RecA"/>
</dbReference>
<comment type="similarity">
    <text evidence="1">Belongs to the RecA family.</text>
</comment>
<organism evidence="6 7">
    <name type="scientific">Aeromonas phage PX29</name>
    <dbReference type="NCBI Taxonomy" id="926067"/>
    <lineage>
        <taxon>Viruses</taxon>
        <taxon>Duplodnaviria</taxon>
        <taxon>Heunggongvirae</taxon>
        <taxon>Uroviricota</taxon>
        <taxon>Caudoviricetes</taxon>
        <taxon>Pantevenvirales</taxon>
        <taxon>Straboviridae</taxon>
        <taxon>Angelvirus</taxon>
        <taxon>Angelvirus px29</taxon>
    </lineage>
</organism>
<evidence type="ECO:0000259" key="5">
    <source>
        <dbReference type="PROSITE" id="PS50162"/>
    </source>
</evidence>
<evidence type="ECO:0000256" key="1">
    <source>
        <dbReference type="ARBA" id="ARBA00009391"/>
    </source>
</evidence>
<keyword evidence="3" id="KW-0067">ATP-binding</keyword>
<name>E5DPU7_9CAUD</name>
<dbReference type="PANTHER" id="PTHR45900">
    <property type="entry name" value="RECA"/>
    <property type="match status" value="1"/>
</dbReference>
<dbReference type="InterPro" id="IPR020588">
    <property type="entry name" value="RecA_ATP-bd"/>
</dbReference>
<dbReference type="InterPro" id="IPR049428">
    <property type="entry name" value="RecA-like_N"/>
</dbReference>
<sequence length="411" mass="45601">MAKGIKTARAGNLGTLMSKLAGTSTNKMSAVLSESKFFNDKDSVRTRVPLLNLAMSGELDGGLAPGLTVLAGPSKHFKSNLGLVFIAAYMRKYPDAVCLFFDNEFGSTPGYFESQGVDVSRVIHCPFKNIEELKFDIVKKLEAIERGDRVIVFIDSIGNAASKKEVDDAIDEKSVSDMTRAKQLKSLTRIMTPYLTMNDIPAIAIAHVYDTQELYSKKVVSGGTGITYSADTVIIIGRQQEKDGKELLGYNFVLNMEKSRFVKEQSKLPLEVTFQGGINTYSGMLDIALDIGFVVKPSNGWFSRAFLDEETGELVEEDRKWRRADTNCLEFWKPMFSHQPFKDACSDAFKLKSVSVKDEVFDEVDDLFSGTGEIPVELGRKLDTATEDELDQLTEIDIEGSDADELFENLD</sequence>
<dbReference type="InterPro" id="IPR027417">
    <property type="entry name" value="P-loop_NTPase"/>
</dbReference>
<dbReference type="OrthoDB" id="3344at10239"/>